<evidence type="ECO:0000313" key="3">
    <source>
        <dbReference type="Proteomes" id="UP001054945"/>
    </source>
</evidence>
<accession>A0AAV4MUC7</accession>
<name>A0AAV4MUC7_CAEEX</name>
<sequence length="180" mass="20476">MLCACDAKEREFISKLRRGRGDVGIGALDPWQPWRRWPSPWRCATSSGARGPPPRKPRTSWSPCRWGPRRLPGDSQQSAQQASKSNNKSVAELTRHNVEDRLFIRGAAAAASSLSLDRQQHSNVGRRHINDLPSLHVDDYIKHMTALSWVTIIVISIGFQSSTSQMILYRERRHQEIEQL</sequence>
<gene>
    <name evidence="2" type="ORF">CEXT_604351</name>
</gene>
<dbReference type="AlphaFoldDB" id="A0AAV4MUC7"/>
<protein>
    <submittedName>
        <fullName evidence="2">Uncharacterized protein</fullName>
    </submittedName>
</protein>
<feature type="region of interest" description="Disordered" evidence="1">
    <location>
        <begin position="42"/>
        <end position="90"/>
    </location>
</feature>
<dbReference type="Proteomes" id="UP001054945">
    <property type="component" value="Unassembled WGS sequence"/>
</dbReference>
<proteinExistence type="predicted"/>
<keyword evidence="3" id="KW-1185">Reference proteome</keyword>
<reference evidence="2 3" key="1">
    <citation type="submission" date="2021-06" db="EMBL/GenBank/DDBJ databases">
        <title>Caerostris extrusa draft genome.</title>
        <authorList>
            <person name="Kono N."/>
            <person name="Arakawa K."/>
        </authorList>
    </citation>
    <scope>NUCLEOTIDE SEQUENCE [LARGE SCALE GENOMIC DNA]</scope>
</reference>
<feature type="compositionally biased region" description="Low complexity" evidence="1">
    <location>
        <begin position="75"/>
        <end position="89"/>
    </location>
</feature>
<evidence type="ECO:0000256" key="1">
    <source>
        <dbReference type="SAM" id="MobiDB-lite"/>
    </source>
</evidence>
<evidence type="ECO:0000313" key="2">
    <source>
        <dbReference type="EMBL" id="GIX75540.1"/>
    </source>
</evidence>
<organism evidence="2 3">
    <name type="scientific">Caerostris extrusa</name>
    <name type="common">Bark spider</name>
    <name type="synonym">Caerostris bankana</name>
    <dbReference type="NCBI Taxonomy" id="172846"/>
    <lineage>
        <taxon>Eukaryota</taxon>
        <taxon>Metazoa</taxon>
        <taxon>Ecdysozoa</taxon>
        <taxon>Arthropoda</taxon>
        <taxon>Chelicerata</taxon>
        <taxon>Arachnida</taxon>
        <taxon>Araneae</taxon>
        <taxon>Araneomorphae</taxon>
        <taxon>Entelegynae</taxon>
        <taxon>Araneoidea</taxon>
        <taxon>Araneidae</taxon>
        <taxon>Caerostris</taxon>
    </lineage>
</organism>
<comment type="caution">
    <text evidence="2">The sequence shown here is derived from an EMBL/GenBank/DDBJ whole genome shotgun (WGS) entry which is preliminary data.</text>
</comment>
<dbReference type="EMBL" id="BPLR01002597">
    <property type="protein sequence ID" value="GIX75540.1"/>
    <property type="molecule type" value="Genomic_DNA"/>
</dbReference>